<keyword evidence="3" id="KW-1185">Reference proteome</keyword>
<organism evidence="2 3">
    <name type="scientific">Piloderma croceum (strain F 1598)</name>
    <dbReference type="NCBI Taxonomy" id="765440"/>
    <lineage>
        <taxon>Eukaryota</taxon>
        <taxon>Fungi</taxon>
        <taxon>Dikarya</taxon>
        <taxon>Basidiomycota</taxon>
        <taxon>Agaricomycotina</taxon>
        <taxon>Agaricomycetes</taxon>
        <taxon>Agaricomycetidae</taxon>
        <taxon>Atheliales</taxon>
        <taxon>Atheliaceae</taxon>
        <taxon>Piloderma</taxon>
    </lineage>
</organism>
<protein>
    <submittedName>
        <fullName evidence="2">Uncharacterized protein</fullName>
    </submittedName>
</protein>
<accession>A0A0C3EY67</accession>
<evidence type="ECO:0000313" key="2">
    <source>
        <dbReference type="EMBL" id="KIM72914.1"/>
    </source>
</evidence>
<keyword evidence="1" id="KW-0472">Membrane</keyword>
<keyword evidence="1" id="KW-1133">Transmembrane helix</keyword>
<reference evidence="2 3" key="1">
    <citation type="submission" date="2014-04" db="EMBL/GenBank/DDBJ databases">
        <authorList>
            <consortium name="DOE Joint Genome Institute"/>
            <person name="Kuo A."/>
            <person name="Tarkka M."/>
            <person name="Buscot F."/>
            <person name="Kohler A."/>
            <person name="Nagy L.G."/>
            <person name="Floudas D."/>
            <person name="Copeland A."/>
            <person name="Barry K.W."/>
            <person name="Cichocki N."/>
            <person name="Veneault-Fourrey C."/>
            <person name="LaButti K."/>
            <person name="Lindquist E.A."/>
            <person name="Lipzen A."/>
            <person name="Lundell T."/>
            <person name="Morin E."/>
            <person name="Murat C."/>
            <person name="Sun H."/>
            <person name="Tunlid A."/>
            <person name="Henrissat B."/>
            <person name="Grigoriev I.V."/>
            <person name="Hibbett D.S."/>
            <person name="Martin F."/>
            <person name="Nordberg H.P."/>
            <person name="Cantor M.N."/>
            <person name="Hua S.X."/>
        </authorList>
    </citation>
    <scope>NUCLEOTIDE SEQUENCE [LARGE SCALE GENOMIC DNA]</scope>
    <source>
        <strain evidence="2 3">F 1598</strain>
    </source>
</reference>
<reference evidence="3" key="2">
    <citation type="submission" date="2015-01" db="EMBL/GenBank/DDBJ databases">
        <title>Evolutionary Origins and Diversification of the Mycorrhizal Mutualists.</title>
        <authorList>
            <consortium name="DOE Joint Genome Institute"/>
            <consortium name="Mycorrhizal Genomics Consortium"/>
            <person name="Kohler A."/>
            <person name="Kuo A."/>
            <person name="Nagy L.G."/>
            <person name="Floudas D."/>
            <person name="Copeland A."/>
            <person name="Barry K.W."/>
            <person name="Cichocki N."/>
            <person name="Veneault-Fourrey C."/>
            <person name="LaButti K."/>
            <person name="Lindquist E.A."/>
            <person name="Lipzen A."/>
            <person name="Lundell T."/>
            <person name="Morin E."/>
            <person name="Murat C."/>
            <person name="Riley R."/>
            <person name="Ohm R."/>
            <person name="Sun H."/>
            <person name="Tunlid A."/>
            <person name="Henrissat B."/>
            <person name="Grigoriev I.V."/>
            <person name="Hibbett D.S."/>
            <person name="Martin F."/>
        </authorList>
    </citation>
    <scope>NUCLEOTIDE SEQUENCE [LARGE SCALE GENOMIC DNA]</scope>
    <source>
        <strain evidence="3">F 1598</strain>
    </source>
</reference>
<dbReference type="Proteomes" id="UP000054166">
    <property type="component" value="Unassembled WGS sequence"/>
</dbReference>
<evidence type="ECO:0000256" key="1">
    <source>
        <dbReference type="SAM" id="Phobius"/>
    </source>
</evidence>
<sequence length="104" mass="12405">MTIEAHFNLILCPIYLIFTVRYRSVSRIRPRTFRHHHFYHIPVDGCPARCFHRSRLCCSSVGVDSALEESVNKLRGGIRRPRVIAHRILLEPFPKTYRHQYFNR</sequence>
<name>A0A0C3EY67_PILCF</name>
<gene>
    <name evidence="2" type="ORF">PILCRDRAFT_735921</name>
</gene>
<dbReference type="AlphaFoldDB" id="A0A0C3EY67"/>
<dbReference type="EMBL" id="KN833102">
    <property type="protein sequence ID" value="KIM72914.1"/>
    <property type="molecule type" value="Genomic_DNA"/>
</dbReference>
<proteinExistence type="predicted"/>
<dbReference type="InParanoid" id="A0A0C3EY67"/>
<feature type="transmembrane region" description="Helical" evidence="1">
    <location>
        <begin position="6"/>
        <end position="24"/>
    </location>
</feature>
<evidence type="ECO:0000313" key="3">
    <source>
        <dbReference type="Proteomes" id="UP000054166"/>
    </source>
</evidence>
<dbReference type="HOGENOM" id="CLU_2251089_0_0_1"/>
<keyword evidence="1" id="KW-0812">Transmembrane</keyword>